<keyword evidence="14" id="KW-0675">Receptor</keyword>
<feature type="domain" description="Protein kinase" evidence="18">
    <location>
        <begin position="375"/>
        <end position="723"/>
    </location>
</feature>
<keyword evidence="12 17" id="KW-1133">Transmembrane helix</keyword>
<keyword evidence="4" id="KW-1003">Cell membrane</keyword>
<keyword evidence="9 16" id="KW-0547">Nucleotide-binding</keyword>
<evidence type="ECO:0000256" key="14">
    <source>
        <dbReference type="ARBA" id="ARBA00023170"/>
    </source>
</evidence>
<dbReference type="GO" id="GO:0005886">
    <property type="term" value="C:plasma membrane"/>
    <property type="evidence" value="ECO:0007669"/>
    <property type="project" value="UniProtKB-SubCell"/>
</dbReference>
<dbReference type="AlphaFoldDB" id="A0A8T0IMZ1"/>
<dbReference type="InterPro" id="IPR001220">
    <property type="entry name" value="Legume_lectin_dom"/>
</dbReference>
<dbReference type="GO" id="GO:0002229">
    <property type="term" value="P:defense response to oomycetes"/>
    <property type="evidence" value="ECO:0007669"/>
    <property type="project" value="UniProtKB-ARBA"/>
</dbReference>
<dbReference type="SUPFAM" id="SSF49899">
    <property type="entry name" value="Concanavalin A-like lectins/glucanases"/>
    <property type="match status" value="1"/>
</dbReference>
<dbReference type="GO" id="GO:0004672">
    <property type="term" value="F:protein kinase activity"/>
    <property type="evidence" value="ECO:0007669"/>
    <property type="project" value="InterPro"/>
</dbReference>
<evidence type="ECO:0000256" key="2">
    <source>
        <dbReference type="ARBA" id="ARBA00008536"/>
    </source>
</evidence>
<evidence type="ECO:0000256" key="16">
    <source>
        <dbReference type="PROSITE-ProRule" id="PRU10141"/>
    </source>
</evidence>
<keyword evidence="13 17" id="KW-0472">Membrane</keyword>
<evidence type="ECO:0000313" key="19">
    <source>
        <dbReference type="EMBL" id="KAG0584357.1"/>
    </source>
</evidence>
<evidence type="ECO:0000259" key="18">
    <source>
        <dbReference type="PROSITE" id="PS50011"/>
    </source>
</evidence>
<keyword evidence="11 16" id="KW-0067">ATP-binding</keyword>
<evidence type="ECO:0000256" key="3">
    <source>
        <dbReference type="ARBA" id="ARBA00010217"/>
    </source>
</evidence>
<dbReference type="Pfam" id="PF00139">
    <property type="entry name" value="Lectin_legB"/>
    <property type="match status" value="1"/>
</dbReference>
<evidence type="ECO:0000256" key="12">
    <source>
        <dbReference type="ARBA" id="ARBA00022989"/>
    </source>
</evidence>
<keyword evidence="5" id="KW-0808">Transferase</keyword>
<dbReference type="PROSITE" id="PS00107">
    <property type="entry name" value="PROTEIN_KINASE_ATP"/>
    <property type="match status" value="1"/>
</dbReference>
<dbReference type="PANTHER" id="PTHR27007">
    <property type="match status" value="1"/>
</dbReference>
<sequence length="765" mass="85621">MCIFLLKFMMFIMSPKWTALSFYSFLPLFFLSAPLSSAKSETYQFTFPQFSYPSSDTTIGVYGDIQFSKDNRSWILNTNSAATATGSCAQLTYTGEPNLHIQEKTSGKMASFSTSFTFRFITPLQQQAWEDANSSDTSRVETGISFMLSKSSREESSMYDRNYWTSQPGACIWAPSENYNTIVFRSVYNAKRNIPSNNYIGVIDGTSLNRVFKPGSTYNLCGNETHCEYYSGGGTFTAWIDFTPERSLQVRLRNGSHAHMDKPLMPLIDMVNYTLPSGEGDYLSFTFLGSSGESQVYEAHEILSWSFTSDGLEVASQRGWVGPVWGVSGVVASLLLVGYFLFRLAKRRRLAAVSLCPLQPRGFSYKELRIATKNFCESQKLGSGGYGTVYKGTFRSSDGMDTILAVKRINYELKHAEKTFLAEISSLSHIKHGNIVQLQGWCHEKSRLLLVYDYMPNGSLNEWLHDASDVNGKQRTPLPWKVRHRILVEVATALEYLHKDCIQCVLHRDIKSSNIMLDADFKAHLGDFGLARLMDHNKLDKTTMAAGTIGYMAPEVSYTGKATKESDVYSFGILVLEVVCGTSPLDLNAHELDVRTLDLEDDVLLHKVWRAHETGKYLTVADPRLLRTCCRHCPLQFGNHQNAEKLAIRVDVSAHSGPSSYNFRTINVDDNVVSPIEAIGVIESEASEEMMVKNLLQLGLLCCLPSPQARPTMEQVVGILQQIGNIGNVDYVVTKVSMPPLPSTNPVEMYTFRKFLRIEGSVSQD</sequence>
<evidence type="ECO:0000256" key="6">
    <source>
        <dbReference type="ARBA" id="ARBA00022692"/>
    </source>
</evidence>
<evidence type="ECO:0000256" key="10">
    <source>
        <dbReference type="ARBA" id="ARBA00022777"/>
    </source>
</evidence>
<dbReference type="Gene3D" id="3.30.200.20">
    <property type="entry name" value="Phosphorylase Kinase, domain 1"/>
    <property type="match status" value="1"/>
</dbReference>
<comment type="similarity">
    <text evidence="3">In the C-terminal section; belongs to the protein kinase superfamily. Ser/Thr protein kinase family.</text>
</comment>
<protein>
    <recommendedName>
        <fullName evidence="18">Protein kinase domain-containing protein</fullName>
    </recommendedName>
</protein>
<keyword evidence="10" id="KW-0418">Kinase</keyword>
<comment type="caution">
    <text evidence="19">The sequence shown here is derived from an EMBL/GenBank/DDBJ whole genome shotgun (WGS) entry which is preliminary data.</text>
</comment>
<evidence type="ECO:0000256" key="17">
    <source>
        <dbReference type="SAM" id="Phobius"/>
    </source>
</evidence>
<dbReference type="Gene3D" id="2.60.120.200">
    <property type="match status" value="1"/>
</dbReference>
<dbReference type="SMART" id="SM00220">
    <property type="entry name" value="S_TKc"/>
    <property type="match status" value="1"/>
</dbReference>
<dbReference type="FunFam" id="1.10.510.10:FF:000240">
    <property type="entry name" value="Lectin-domain containing receptor kinase A4.3"/>
    <property type="match status" value="1"/>
</dbReference>
<name>A0A8T0IMZ1_CERPU</name>
<dbReference type="InterPro" id="IPR050528">
    <property type="entry name" value="L-type_Lectin-RKs"/>
</dbReference>
<keyword evidence="7" id="KW-0732">Signal</keyword>
<proteinExistence type="inferred from homology"/>
<dbReference type="InterPro" id="IPR008271">
    <property type="entry name" value="Ser/Thr_kinase_AS"/>
</dbReference>
<keyword evidence="8" id="KW-0430">Lectin</keyword>
<organism evidence="19 20">
    <name type="scientific">Ceratodon purpureus</name>
    <name type="common">Fire moss</name>
    <name type="synonym">Dicranum purpureum</name>
    <dbReference type="NCBI Taxonomy" id="3225"/>
    <lineage>
        <taxon>Eukaryota</taxon>
        <taxon>Viridiplantae</taxon>
        <taxon>Streptophyta</taxon>
        <taxon>Embryophyta</taxon>
        <taxon>Bryophyta</taxon>
        <taxon>Bryophytina</taxon>
        <taxon>Bryopsida</taxon>
        <taxon>Dicranidae</taxon>
        <taxon>Pseudoditrichales</taxon>
        <taxon>Ditrichaceae</taxon>
        <taxon>Ceratodon</taxon>
    </lineage>
</organism>
<accession>A0A8T0IMZ1</accession>
<dbReference type="InterPro" id="IPR017441">
    <property type="entry name" value="Protein_kinase_ATP_BS"/>
</dbReference>
<dbReference type="GO" id="GO:0005524">
    <property type="term" value="F:ATP binding"/>
    <property type="evidence" value="ECO:0007669"/>
    <property type="project" value="UniProtKB-UniRule"/>
</dbReference>
<comment type="similarity">
    <text evidence="2">In the N-terminal section; belongs to the leguminous lectin family.</text>
</comment>
<evidence type="ECO:0000256" key="1">
    <source>
        <dbReference type="ARBA" id="ARBA00004251"/>
    </source>
</evidence>
<dbReference type="EMBL" id="CM026423">
    <property type="protein sequence ID" value="KAG0584357.1"/>
    <property type="molecule type" value="Genomic_DNA"/>
</dbReference>
<dbReference type="InterPro" id="IPR011009">
    <property type="entry name" value="Kinase-like_dom_sf"/>
</dbReference>
<dbReference type="PROSITE" id="PS50011">
    <property type="entry name" value="PROTEIN_KINASE_DOM"/>
    <property type="match status" value="1"/>
</dbReference>
<dbReference type="InterPro" id="IPR013320">
    <property type="entry name" value="ConA-like_dom_sf"/>
</dbReference>
<feature type="transmembrane region" description="Helical" evidence="17">
    <location>
        <begin position="320"/>
        <end position="342"/>
    </location>
</feature>
<feature type="binding site" evidence="16">
    <location>
        <position position="407"/>
    </location>
    <ligand>
        <name>ATP</name>
        <dbReference type="ChEBI" id="CHEBI:30616"/>
    </ligand>
</feature>
<evidence type="ECO:0000256" key="8">
    <source>
        <dbReference type="ARBA" id="ARBA00022734"/>
    </source>
</evidence>
<evidence type="ECO:0000256" key="5">
    <source>
        <dbReference type="ARBA" id="ARBA00022679"/>
    </source>
</evidence>
<evidence type="ECO:0000256" key="15">
    <source>
        <dbReference type="ARBA" id="ARBA00023180"/>
    </source>
</evidence>
<keyword evidence="20" id="KW-1185">Reference proteome</keyword>
<evidence type="ECO:0000256" key="9">
    <source>
        <dbReference type="ARBA" id="ARBA00022741"/>
    </source>
</evidence>
<dbReference type="SUPFAM" id="SSF56112">
    <property type="entry name" value="Protein kinase-like (PK-like)"/>
    <property type="match status" value="1"/>
</dbReference>
<keyword evidence="15" id="KW-0325">Glycoprotein</keyword>
<gene>
    <name evidence="19" type="ORF">KC19_3G205300</name>
</gene>
<dbReference type="Proteomes" id="UP000822688">
    <property type="component" value="Chromosome 3"/>
</dbReference>
<dbReference type="GO" id="GO:0030246">
    <property type="term" value="F:carbohydrate binding"/>
    <property type="evidence" value="ECO:0007669"/>
    <property type="project" value="UniProtKB-KW"/>
</dbReference>
<comment type="subcellular location">
    <subcellularLocation>
        <location evidence="1">Cell membrane</location>
        <topology evidence="1">Single-pass type I membrane protein</topology>
    </subcellularLocation>
</comment>
<evidence type="ECO:0000256" key="11">
    <source>
        <dbReference type="ARBA" id="ARBA00022840"/>
    </source>
</evidence>
<dbReference type="Pfam" id="PF00069">
    <property type="entry name" value="Pkinase"/>
    <property type="match status" value="1"/>
</dbReference>
<evidence type="ECO:0000256" key="13">
    <source>
        <dbReference type="ARBA" id="ARBA00023136"/>
    </source>
</evidence>
<dbReference type="Gene3D" id="1.10.510.10">
    <property type="entry name" value="Transferase(Phosphotransferase) domain 1"/>
    <property type="match status" value="1"/>
</dbReference>
<reference evidence="19" key="1">
    <citation type="submission" date="2020-06" db="EMBL/GenBank/DDBJ databases">
        <title>WGS assembly of Ceratodon purpureus strain R40.</title>
        <authorList>
            <person name="Carey S.B."/>
            <person name="Jenkins J."/>
            <person name="Shu S."/>
            <person name="Lovell J.T."/>
            <person name="Sreedasyam A."/>
            <person name="Maumus F."/>
            <person name="Tiley G.P."/>
            <person name="Fernandez-Pozo N."/>
            <person name="Barry K."/>
            <person name="Chen C."/>
            <person name="Wang M."/>
            <person name="Lipzen A."/>
            <person name="Daum C."/>
            <person name="Saski C.A."/>
            <person name="Payton A.C."/>
            <person name="Mcbreen J.C."/>
            <person name="Conrad R.E."/>
            <person name="Kollar L.M."/>
            <person name="Olsson S."/>
            <person name="Huttunen S."/>
            <person name="Landis J.B."/>
            <person name="Wickett N.J."/>
            <person name="Johnson M.G."/>
            <person name="Rensing S.A."/>
            <person name="Grimwood J."/>
            <person name="Schmutz J."/>
            <person name="Mcdaniel S.F."/>
        </authorList>
    </citation>
    <scope>NUCLEOTIDE SEQUENCE</scope>
    <source>
        <strain evidence="19">R40</strain>
    </source>
</reference>
<evidence type="ECO:0000256" key="7">
    <source>
        <dbReference type="ARBA" id="ARBA00022729"/>
    </source>
</evidence>
<dbReference type="PROSITE" id="PS00108">
    <property type="entry name" value="PROTEIN_KINASE_ST"/>
    <property type="match status" value="1"/>
</dbReference>
<dbReference type="InterPro" id="IPR000719">
    <property type="entry name" value="Prot_kinase_dom"/>
</dbReference>
<keyword evidence="6 17" id="KW-0812">Transmembrane</keyword>
<evidence type="ECO:0000256" key="4">
    <source>
        <dbReference type="ARBA" id="ARBA00022475"/>
    </source>
</evidence>
<evidence type="ECO:0000313" key="20">
    <source>
        <dbReference type="Proteomes" id="UP000822688"/>
    </source>
</evidence>